<sequence length="146" mass="16913">MQAEEESSSPIRDLLVDAFIKTVKVVFMFYVINCIICQNGYNYIIAYCPAVGNLSLLLAVEAFLILLFSILPQPLWARKTIEHILLRVYFICLVIITGFLLRLGLPDFSNGHSENYCDRNIYQWAVELVILYWVCLFTMIFDICEK</sequence>
<keyword evidence="3" id="KW-1185">Reference proteome</keyword>
<keyword evidence="1" id="KW-0812">Transmembrane</keyword>
<dbReference type="Proteomes" id="UP000014500">
    <property type="component" value="Unassembled WGS sequence"/>
</dbReference>
<accession>T1ILV7</accession>
<feature type="transmembrane region" description="Helical" evidence="1">
    <location>
        <begin position="50"/>
        <end position="72"/>
    </location>
</feature>
<proteinExistence type="predicted"/>
<dbReference type="AlphaFoldDB" id="T1ILV7"/>
<evidence type="ECO:0000313" key="2">
    <source>
        <dbReference type="EnsemblMetazoa" id="SMAR001945-PA"/>
    </source>
</evidence>
<feature type="transmembrane region" description="Helical" evidence="1">
    <location>
        <begin position="84"/>
        <end position="101"/>
    </location>
</feature>
<feature type="transmembrane region" description="Helical" evidence="1">
    <location>
        <begin position="25"/>
        <end position="44"/>
    </location>
</feature>
<organism evidence="2 3">
    <name type="scientific">Strigamia maritima</name>
    <name type="common">European centipede</name>
    <name type="synonym">Geophilus maritimus</name>
    <dbReference type="NCBI Taxonomy" id="126957"/>
    <lineage>
        <taxon>Eukaryota</taxon>
        <taxon>Metazoa</taxon>
        <taxon>Ecdysozoa</taxon>
        <taxon>Arthropoda</taxon>
        <taxon>Myriapoda</taxon>
        <taxon>Chilopoda</taxon>
        <taxon>Pleurostigmophora</taxon>
        <taxon>Geophilomorpha</taxon>
        <taxon>Linotaeniidae</taxon>
        <taxon>Strigamia</taxon>
    </lineage>
</organism>
<dbReference type="EMBL" id="JH430900">
    <property type="status" value="NOT_ANNOTATED_CDS"/>
    <property type="molecule type" value="Genomic_DNA"/>
</dbReference>
<evidence type="ECO:0000256" key="1">
    <source>
        <dbReference type="SAM" id="Phobius"/>
    </source>
</evidence>
<dbReference type="HOGENOM" id="CLU_1779756_0_0_1"/>
<name>T1ILV7_STRMM</name>
<evidence type="ECO:0000313" key="3">
    <source>
        <dbReference type="Proteomes" id="UP000014500"/>
    </source>
</evidence>
<reference evidence="3" key="1">
    <citation type="submission" date="2011-05" db="EMBL/GenBank/DDBJ databases">
        <authorList>
            <person name="Richards S.R."/>
            <person name="Qu J."/>
            <person name="Jiang H."/>
            <person name="Jhangiani S.N."/>
            <person name="Agravi P."/>
            <person name="Goodspeed R."/>
            <person name="Gross S."/>
            <person name="Mandapat C."/>
            <person name="Jackson L."/>
            <person name="Mathew T."/>
            <person name="Pu L."/>
            <person name="Thornton R."/>
            <person name="Saada N."/>
            <person name="Wilczek-Boney K.B."/>
            <person name="Lee S."/>
            <person name="Kovar C."/>
            <person name="Wu Y."/>
            <person name="Scherer S.E."/>
            <person name="Worley K.C."/>
            <person name="Muzny D.M."/>
            <person name="Gibbs R."/>
        </authorList>
    </citation>
    <scope>NUCLEOTIDE SEQUENCE</scope>
    <source>
        <strain evidence="3">Brora</strain>
    </source>
</reference>
<protein>
    <submittedName>
        <fullName evidence="2">Uncharacterized protein</fullName>
    </submittedName>
</protein>
<feature type="transmembrane region" description="Helical" evidence="1">
    <location>
        <begin position="121"/>
        <end position="141"/>
    </location>
</feature>
<keyword evidence="1" id="KW-0472">Membrane</keyword>
<keyword evidence="1" id="KW-1133">Transmembrane helix</keyword>
<dbReference type="EnsemblMetazoa" id="SMAR001945-RA">
    <property type="protein sequence ID" value="SMAR001945-PA"/>
    <property type="gene ID" value="SMAR001945"/>
</dbReference>
<reference evidence="2" key="2">
    <citation type="submission" date="2015-02" db="UniProtKB">
        <authorList>
            <consortium name="EnsemblMetazoa"/>
        </authorList>
    </citation>
    <scope>IDENTIFICATION</scope>
</reference>